<dbReference type="OMA" id="PEYFQYC"/>
<feature type="chain" id="PRO_5028057619" evidence="2">
    <location>
        <begin position="27"/>
        <end position="814"/>
    </location>
</feature>
<dbReference type="GO" id="GO:0030509">
    <property type="term" value="P:BMP signaling pathway"/>
    <property type="evidence" value="ECO:0007669"/>
    <property type="project" value="TreeGrafter"/>
</dbReference>
<organism evidence="4 5">
    <name type="scientific">Dermatophagoides pteronyssinus</name>
    <name type="common">European house dust mite</name>
    <dbReference type="NCBI Taxonomy" id="6956"/>
    <lineage>
        <taxon>Eukaryota</taxon>
        <taxon>Metazoa</taxon>
        <taxon>Ecdysozoa</taxon>
        <taxon>Arthropoda</taxon>
        <taxon>Chelicerata</taxon>
        <taxon>Arachnida</taxon>
        <taxon>Acari</taxon>
        <taxon>Acariformes</taxon>
        <taxon>Sarcoptiformes</taxon>
        <taxon>Astigmata</taxon>
        <taxon>Psoroptidia</taxon>
        <taxon>Analgoidea</taxon>
        <taxon>Pyroglyphidae</taxon>
        <taxon>Dermatophagoidinae</taxon>
        <taxon>Dermatophagoides</taxon>
    </lineage>
</organism>
<gene>
    <name evidence="5" type="primary">LOC113792755</name>
</gene>
<evidence type="ECO:0000259" key="3">
    <source>
        <dbReference type="Pfam" id="PF06534"/>
    </source>
</evidence>
<feature type="compositionally biased region" description="Low complexity" evidence="1">
    <location>
        <begin position="138"/>
        <end position="157"/>
    </location>
</feature>
<keyword evidence="4" id="KW-1185">Reference proteome</keyword>
<dbReference type="AlphaFoldDB" id="A0A6P6XYW8"/>
<evidence type="ECO:0000256" key="1">
    <source>
        <dbReference type="SAM" id="MobiDB-lite"/>
    </source>
</evidence>
<feature type="compositionally biased region" description="Basic residues" evidence="1">
    <location>
        <begin position="603"/>
        <end position="616"/>
    </location>
</feature>
<feature type="compositionally biased region" description="Low complexity" evidence="1">
    <location>
        <begin position="187"/>
        <end position="200"/>
    </location>
</feature>
<dbReference type="GO" id="GO:0015026">
    <property type="term" value="F:coreceptor activity"/>
    <property type="evidence" value="ECO:0007669"/>
    <property type="project" value="TreeGrafter"/>
</dbReference>
<reference evidence="5" key="1">
    <citation type="submission" date="2025-08" db="UniProtKB">
        <authorList>
            <consortium name="RefSeq"/>
        </authorList>
    </citation>
    <scope>IDENTIFICATION</scope>
    <source>
        <strain evidence="5">Airmid</strain>
    </source>
</reference>
<dbReference type="PANTHER" id="PTHR31428">
    <property type="entry name" value="RGM DOMAIN FAMILY MEMBER DRAG-1"/>
    <property type="match status" value="1"/>
</dbReference>
<accession>A0A6P6XYW8</accession>
<feature type="signal peptide" evidence="2">
    <location>
        <begin position="1"/>
        <end position="26"/>
    </location>
</feature>
<evidence type="ECO:0000256" key="2">
    <source>
        <dbReference type="SAM" id="SignalP"/>
    </source>
</evidence>
<dbReference type="GO" id="GO:0005886">
    <property type="term" value="C:plasma membrane"/>
    <property type="evidence" value="ECO:0007669"/>
    <property type="project" value="TreeGrafter"/>
</dbReference>
<sequence>MFSKLFNIIIMMLMIIIIGHNHCINCQPLLSSTNDQTPSLSSSSLLSSTTTNSCQENIKHCSLTSLDRLSCTKIKQLKQCLDNLKHICHGSIHYHSISSFVDHKSIDNCRIDNNHSKQNQNKNQNHNQNKNRRRQRNRLQNPNHQSSTQRPPIRSMYPPSPPESSNHQAVKSGVHNHHHHGHHRKNPLVNVPLSSSSSSLDNDKSVNNKNHNKKPEYFQYCLQAAYNFTIGLPLNRKNFNEINHHYQQQQQRYKRQESNMDLMYFSHNQQQRYREKSINNHNNRNNRLNETTVQLATELIYKPIHPMTPSLTCIIFGDPHLRTFDSKYQTCNCLGTRSMLEHPLFDVQITNSKIFDQFNSTGVTKVTVLIRRFNSCMITQELIYETDSLAQASPAGTFTDGSIYNFKNLVYITTSMKDMVVTIHLEHIGARVYISQFIHTKFLNVVIKFLTSKSNLVRQDLVLDAINPISLCKSGCYHRELIDIESELKLADINPESSTIVRQQQQQQESPLPNFSNNLDDDDDQDDNDDYDAVDDNDNDEDDYDDNDDEDDGEDYDGYSDSDNDSNSNRKRRRTQKRDVHENSDGPSVNNEQQQQRRLSSSNRKRQDRRKGRNRNRTSTTSTTTTTTELPKKLRKSKPKHQQRRINRLRSALEKYPQNPNQNNDDLLTSISQLRLDDSGNMNVGNINDIQQQNIPENIDNNNDNIILQDCYEKNLIGYYRLSCLYDTMIKGSASTLPFVFASSFDEPKFMTLDQHNQHFGLKNYSVNMINNNNGQQQQPSSGLSSKHHHYCCSILTNIFWCKNTTAVSFFFGI</sequence>
<dbReference type="PANTHER" id="PTHR31428:SF6">
    <property type="entry name" value="REPULSIVE GUIDANCE MOLECULE B HOMOLOG DRAG-1"/>
    <property type="match status" value="1"/>
</dbReference>
<dbReference type="InterPro" id="IPR009496">
    <property type="entry name" value="RGM_C"/>
</dbReference>
<name>A0A6P6XYW8_DERPT</name>
<dbReference type="InterPro" id="IPR040287">
    <property type="entry name" value="RGM"/>
</dbReference>
<keyword evidence="2" id="KW-0732">Signal</keyword>
<dbReference type="Pfam" id="PF06534">
    <property type="entry name" value="RGM_C"/>
    <property type="match status" value="1"/>
</dbReference>
<protein>
    <submittedName>
        <fullName evidence="5">Homeobox protein 13-like</fullName>
    </submittedName>
</protein>
<feature type="compositionally biased region" description="Basic residues" evidence="1">
    <location>
        <begin position="633"/>
        <end position="645"/>
    </location>
</feature>
<feature type="compositionally biased region" description="Basic residues" evidence="1">
    <location>
        <begin position="174"/>
        <end position="186"/>
    </location>
</feature>
<dbReference type="OrthoDB" id="6515395at2759"/>
<evidence type="ECO:0000313" key="5">
    <source>
        <dbReference type="RefSeq" id="XP_027198487.1"/>
    </source>
</evidence>
<dbReference type="RefSeq" id="XP_027198487.1">
    <property type="nucleotide sequence ID" value="XM_027342686.1"/>
</dbReference>
<dbReference type="KEGG" id="dpte:113792755"/>
<dbReference type="InParanoid" id="A0A6P6XYW8"/>
<feature type="domain" description="Repulsive guidance molecule C-terminal" evidence="3">
    <location>
        <begin position="313"/>
        <end position="492"/>
    </location>
</feature>
<feature type="compositionally biased region" description="Acidic residues" evidence="1">
    <location>
        <begin position="519"/>
        <end position="564"/>
    </location>
</feature>
<feature type="region of interest" description="Disordered" evidence="1">
    <location>
        <begin position="498"/>
        <end position="645"/>
    </location>
</feature>
<dbReference type="Proteomes" id="UP000515146">
    <property type="component" value="Unplaced"/>
</dbReference>
<dbReference type="Gene3D" id="3.40.1000.10">
    <property type="entry name" value="Mog1/PsbP, alpha/beta/alpha sandwich"/>
    <property type="match status" value="1"/>
</dbReference>
<feature type="compositionally biased region" description="Low complexity" evidence="1">
    <location>
        <begin position="590"/>
        <end position="602"/>
    </location>
</feature>
<feature type="region of interest" description="Disordered" evidence="1">
    <location>
        <begin position="111"/>
        <end position="212"/>
    </location>
</feature>
<feature type="compositionally biased region" description="Low complexity" evidence="1">
    <location>
        <begin position="116"/>
        <end position="128"/>
    </location>
</feature>
<proteinExistence type="predicted"/>
<evidence type="ECO:0000313" key="4">
    <source>
        <dbReference type="Proteomes" id="UP000515146"/>
    </source>
</evidence>
<feature type="compositionally biased region" description="Low complexity" evidence="1">
    <location>
        <begin position="617"/>
        <end position="628"/>
    </location>
</feature>